<keyword evidence="7" id="KW-1185">Reference proteome</keyword>
<dbReference type="InterPro" id="IPR002104">
    <property type="entry name" value="Integrase_catalytic"/>
</dbReference>
<dbReference type="Pfam" id="PF00589">
    <property type="entry name" value="Phage_integrase"/>
    <property type="match status" value="1"/>
</dbReference>
<feature type="domain" description="Tyr recombinase" evidence="5">
    <location>
        <begin position="88"/>
        <end position="265"/>
    </location>
</feature>
<geneLocation type="plasmid" evidence="6 7">
    <name>unnamed1</name>
</geneLocation>
<reference evidence="6 7" key="1">
    <citation type="submission" date="2018-06" db="EMBL/GenBank/DDBJ databases">
        <title>Complete genome sequencing of Azospirillum sp. M2T2B2.</title>
        <authorList>
            <person name="Heo J."/>
            <person name="Kim S.-J."/>
            <person name="Kwon S.-W."/>
            <person name="Anandham R."/>
        </authorList>
    </citation>
    <scope>NUCLEOTIDE SEQUENCE [LARGE SCALE GENOMIC DNA]</scope>
    <source>
        <strain evidence="6 7">M2T2B2</strain>
        <plasmid evidence="6 7">unnamed1</plasmid>
    </source>
</reference>
<sequence length="285" mass="32247">MGAIVEEYRRSPEYTKLAPSTKKDYLGVLGKFEEVLHVPIVDVRRRHILGMRDSYADRPGLANSIISIWSILLKFAVDREYVLANPAAGVERLPLGEWERWPDRAVDFALAHFKEPMRRAVVLALYTGQRSSDLIKMRWDDYDGTAIQVTQKKTGTRLWVPCHADLKAELTEWKRNATSVTILVNPASEQPWNRIGFSNAVRLAIKAHPELKGYVFHGLRKASASLLAEAGCSALEIAAITGHMSLKNLEIYTRQADQRQRANAAIAKLENYRRKTQENWAGNPL</sequence>
<comment type="similarity">
    <text evidence="1">Belongs to the 'phage' integrase family.</text>
</comment>
<protein>
    <submittedName>
        <fullName evidence="6">Integrase</fullName>
    </submittedName>
</protein>
<dbReference type="InterPro" id="IPR010998">
    <property type="entry name" value="Integrase_recombinase_N"/>
</dbReference>
<dbReference type="PANTHER" id="PTHR30629">
    <property type="entry name" value="PROPHAGE INTEGRASE"/>
    <property type="match status" value="1"/>
</dbReference>
<evidence type="ECO:0000256" key="1">
    <source>
        <dbReference type="ARBA" id="ARBA00008857"/>
    </source>
</evidence>
<dbReference type="Proteomes" id="UP000249605">
    <property type="component" value="Plasmid unnamed1"/>
</dbReference>
<dbReference type="AlphaFoldDB" id="A0A2U9S8F3"/>
<evidence type="ECO:0000256" key="2">
    <source>
        <dbReference type="ARBA" id="ARBA00022908"/>
    </source>
</evidence>
<dbReference type="Gene3D" id="1.10.443.10">
    <property type="entry name" value="Intergrase catalytic core"/>
    <property type="match status" value="1"/>
</dbReference>
<keyword evidence="2" id="KW-0229">DNA integration</keyword>
<dbReference type="GO" id="GO:0015074">
    <property type="term" value="P:DNA integration"/>
    <property type="evidence" value="ECO:0007669"/>
    <property type="project" value="UniProtKB-KW"/>
</dbReference>
<dbReference type="KEGG" id="azm:DM194_16375"/>
<organism evidence="6 7">
    <name type="scientific">Azospirillum ramasamyi</name>
    <dbReference type="NCBI Taxonomy" id="682998"/>
    <lineage>
        <taxon>Bacteria</taxon>
        <taxon>Pseudomonadati</taxon>
        <taxon>Pseudomonadota</taxon>
        <taxon>Alphaproteobacteria</taxon>
        <taxon>Rhodospirillales</taxon>
        <taxon>Azospirillaceae</taxon>
        <taxon>Azospirillum</taxon>
    </lineage>
</organism>
<accession>A0A2U9S8F3</accession>
<dbReference type="GO" id="GO:0006310">
    <property type="term" value="P:DNA recombination"/>
    <property type="evidence" value="ECO:0007669"/>
    <property type="project" value="UniProtKB-KW"/>
</dbReference>
<dbReference type="InterPro" id="IPR013762">
    <property type="entry name" value="Integrase-like_cat_sf"/>
</dbReference>
<evidence type="ECO:0000256" key="3">
    <source>
        <dbReference type="ARBA" id="ARBA00023125"/>
    </source>
</evidence>
<dbReference type="EMBL" id="CP029830">
    <property type="protein sequence ID" value="AWU95845.1"/>
    <property type="molecule type" value="Genomic_DNA"/>
</dbReference>
<keyword evidence="6" id="KW-0614">Plasmid</keyword>
<proteinExistence type="inferred from homology"/>
<dbReference type="SUPFAM" id="SSF56349">
    <property type="entry name" value="DNA breaking-rejoining enzymes"/>
    <property type="match status" value="1"/>
</dbReference>
<gene>
    <name evidence="6" type="ORF">DM194_16375</name>
</gene>
<dbReference type="PANTHER" id="PTHR30629:SF2">
    <property type="entry name" value="PROPHAGE INTEGRASE INTS-RELATED"/>
    <property type="match status" value="1"/>
</dbReference>
<dbReference type="PROSITE" id="PS51898">
    <property type="entry name" value="TYR_RECOMBINASE"/>
    <property type="match status" value="1"/>
</dbReference>
<dbReference type="InterPro" id="IPR050808">
    <property type="entry name" value="Phage_Integrase"/>
</dbReference>
<keyword evidence="4" id="KW-0233">DNA recombination</keyword>
<dbReference type="GO" id="GO:0003677">
    <property type="term" value="F:DNA binding"/>
    <property type="evidence" value="ECO:0007669"/>
    <property type="project" value="UniProtKB-KW"/>
</dbReference>
<dbReference type="Gene3D" id="1.10.150.130">
    <property type="match status" value="1"/>
</dbReference>
<dbReference type="InterPro" id="IPR011010">
    <property type="entry name" value="DNA_brk_join_enz"/>
</dbReference>
<evidence type="ECO:0000259" key="5">
    <source>
        <dbReference type="PROSITE" id="PS51898"/>
    </source>
</evidence>
<evidence type="ECO:0000256" key="4">
    <source>
        <dbReference type="ARBA" id="ARBA00023172"/>
    </source>
</evidence>
<dbReference type="OrthoDB" id="7873969at2"/>
<evidence type="ECO:0000313" key="7">
    <source>
        <dbReference type="Proteomes" id="UP000249605"/>
    </source>
</evidence>
<name>A0A2U9S8F3_9PROT</name>
<evidence type="ECO:0000313" key="6">
    <source>
        <dbReference type="EMBL" id="AWU95845.1"/>
    </source>
</evidence>
<keyword evidence="3" id="KW-0238">DNA-binding</keyword>